<dbReference type="PANTHER" id="PTHR31625">
    <property type="match status" value="1"/>
</dbReference>
<keyword evidence="1 3" id="KW-0808">Transferase</keyword>
<dbReference type="GO" id="GO:0016747">
    <property type="term" value="F:acyltransferase activity, transferring groups other than amino-acyl groups"/>
    <property type="evidence" value="ECO:0007669"/>
    <property type="project" value="UniProtKB-ARBA"/>
</dbReference>
<protein>
    <submittedName>
        <fullName evidence="3">Coumaroyl-CoA:anthocyanidin 3-O-glucoside-6''-O-coumaroyltransferase 1-like</fullName>
    </submittedName>
</protein>
<dbReference type="Proteomes" id="UP000265520">
    <property type="component" value="Unassembled WGS sequence"/>
</dbReference>
<organism evidence="3 4">
    <name type="scientific">Trifolium medium</name>
    <dbReference type="NCBI Taxonomy" id="97028"/>
    <lineage>
        <taxon>Eukaryota</taxon>
        <taxon>Viridiplantae</taxon>
        <taxon>Streptophyta</taxon>
        <taxon>Embryophyta</taxon>
        <taxon>Tracheophyta</taxon>
        <taxon>Spermatophyta</taxon>
        <taxon>Magnoliopsida</taxon>
        <taxon>eudicotyledons</taxon>
        <taxon>Gunneridae</taxon>
        <taxon>Pentapetalae</taxon>
        <taxon>rosids</taxon>
        <taxon>fabids</taxon>
        <taxon>Fabales</taxon>
        <taxon>Fabaceae</taxon>
        <taxon>Papilionoideae</taxon>
        <taxon>50 kb inversion clade</taxon>
        <taxon>NPAAA clade</taxon>
        <taxon>Hologalegina</taxon>
        <taxon>IRL clade</taxon>
        <taxon>Trifolieae</taxon>
        <taxon>Trifolium</taxon>
    </lineage>
</organism>
<comment type="caution">
    <text evidence="3">The sequence shown here is derived from an EMBL/GenBank/DDBJ whole genome shotgun (WGS) entry which is preliminary data.</text>
</comment>
<dbReference type="AlphaFoldDB" id="A0A392T245"/>
<keyword evidence="2" id="KW-0012">Acyltransferase</keyword>
<feature type="non-terminal residue" evidence="3">
    <location>
        <position position="55"/>
    </location>
</feature>
<dbReference type="EMBL" id="LXQA010492308">
    <property type="protein sequence ID" value="MCI55201.1"/>
    <property type="molecule type" value="Genomic_DNA"/>
</dbReference>
<accession>A0A392T245</accession>
<proteinExistence type="predicted"/>
<evidence type="ECO:0000313" key="4">
    <source>
        <dbReference type="Proteomes" id="UP000265520"/>
    </source>
</evidence>
<evidence type="ECO:0000256" key="1">
    <source>
        <dbReference type="ARBA" id="ARBA00022679"/>
    </source>
</evidence>
<evidence type="ECO:0000256" key="2">
    <source>
        <dbReference type="ARBA" id="ARBA00023315"/>
    </source>
</evidence>
<dbReference type="InterPro" id="IPR051504">
    <property type="entry name" value="Plant_metabolite_acyltrans"/>
</dbReference>
<evidence type="ECO:0000313" key="3">
    <source>
        <dbReference type="EMBL" id="MCI55201.1"/>
    </source>
</evidence>
<name>A0A392T245_9FABA</name>
<reference evidence="3 4" key="1">
    <citation type="journal article" date="2018" name="Front. Plant Sci.">
        <title>Red Clover (Trifolium pratense) and Zigzag Clover (T. medium) - A Picture of Genomic Similarities and Differences.</title>
        <authorList>
            <person name="Dluhosova J."/>
            <person name="Istvanek J."/>
            <person name="Nedelnik J."/>
            <person name="Repkova J."/>
        </authorList>
    </citation>
    <scope>NUCLEOTIDE SEQUENCE [LARGE SCALE GENOMIC DNA]</scope>
    <source>
        <strain evidence="4">cv. 10/8</strain>
        <tissue evidence="3">Leaf</tissue>
    </source>
</reference>
<dbReference type="Gene3D" id="3.30.559.10">
    <property type="entry name" value="Chloramphenicol acetyltransferase-like domain"/>
    <property type="match status" value="1"/>
</dbReference>
<dbReference type="InterPro" id="IPR023213">
    <property type="entry name" value="CAT-like_dom_sf"/>
</dbReference>
<sequence>MFEFGSVLLVTGSPKFNVYETDFGFGKPVKVEMVHSFKCMSIAESGDGEGGIEVG</sequence>
<keyword evidence="4" id="KW-1185">Reference proteome</keyword>